<keyword evidence="3" id="KW-1185">Reference proteome</keyword>
<dbReference type="EMBL" id="BAAAEW010000042">
    <property type="protein sequence ID" value="GAA0765844.1"/>
    <property type="molecule type" value="Genomic_DNA"/>
</dbReference>
<dbReference type="InterPro" id="IPR005184">
    <property type="entry name" value="DUF306_Meta_HslJ"/>
</dbReference>
<dbReference type="InterPro" id="IPR038670">
    <property type="entry name" value="HslJ-like_sf"/>
</dbReference>
<gene>
    <name evidence="2" type="ORF">GCM10009107_53350</name>
</gene>
<name>A0ABN1KG82_9BURK</name>
<evidence type="ECO:0000313" key="2">
    <source>
        <dbReference type="EMBL" id="GAA0765844.1"/>
    </source>
</evidence>
<dbReference type="PANTHER" id="PTHR35535">
    <property type="entry name" value="HEAT SHOCK PROTEIN HSLJ"/>
    <property type="match status" value="1"/>
</dbReference>
<dbReference type="InterPro" id="IPR053147">
    <property type="entry name" value="Hsp_HslJ-like"/>
</dbReference>
<reference evidence="2 3" key="1">
    <citation type="journal article" date="2019" name="Int. J. Syst. Evol. Microbiol.">
        <title>The Global Catalogue of Microorganisms (GCM) 10K type strain sequencing project: providing services to taxonomists for standard genome sequencing and annotation.</title>
        <authorList>
            <consortium name="The Broad Institute Genomics Platform"/>
            <consortium name="The Broad Institute Genome Sequencing Center for Infectious Disease"/>
            <person name="Wu L."/>
            <person name="Ma J."/>
        </authorList>
    </citation>
    <scope>NUCLEOTIDE SEQUENCE [LARGE SCALE GENOMIC DNA]</scope>
    <source>
        <strain evidence="2 3">JCM 15503</strain>
    </source>
</reference>
<organism evidence="2 3">
    <name type="scientific">Ideonella azotifigens</name>
    <dbReference type="NCBI Taxonomy" id="513160"/>
    <lineage>
        <taxon>Bacteria</taxon>
        <taxon>Pseudomonadati</taxon>
        <taxon>Pseudomonadota</taxon>
        <taxon>Betaproteobacteria</taxon>
        <taxon>Burkholderiales</taxon>
        <taxon>Sphaerotilaceae</taxon>
        <taxon>Ideonella</taxon>
    </lineage>
</organism>
<dbReference type="Gene3D" id="2.40.128.270">
    <property type="match status" value="1"/>
</dbReference>
<dbReference type="Pfam" id="PF03724">
    <property type="entry name" value="META"/>
    <property type="match status" value="1"/>
</dbReference>
<dbReference type="Proteomes" id="UP001500279">
    <property type="component" value="Unassembled WGS sequence"/>
</dbReference>
<dbReference type="RefSeq" id="WP_231010994.1">
    <property type="nucleotide sequence ID" value="NZ_BAAAEW010000042.1"/>
</dbReference>
<sequence length="238" mass="25652">MLSLAGCTHVPLVGGWLGGDKGGTAPVPPPPAPVQPYQATGHEPEWRIDLGEQGVMRLALQPPLSWVQPPPEWAGTARRWQAEVNGKPLELTATPGLCRDSMSGMPRPDGVSVRWGDARWRGCGGEAASLLLGPEWLVVSLQGQPLIDRSRATLRFTPEGRFTGLASCNHFTGAWRLGSENLLLNPPAVTMMACAPTVMAQEDRLLALLKAVNRFDFSPKGELLLLTADGRQLAARRN</sequence>
<evidence type="ECO:0000259" key="1">
    <source>
        <dbReference type="Pfam" id="PF03724"/>
    </source>
</evidence>
<feature type="domain" description="DUF306" evidence="1">
    <location>
        <begin position="133"/>
        <end position="234"/>
    </location>
</feature>
<protein>
    <recommendedName>
        <fullName evidence="1">DUF306 domain-containing protein</fullName>
    </recommendedName>
</protein>
<comment type="caution">
    <text evidence="2">The sequence shown here is derived from an EMBL/GenBank/DDBJ whole genome shotgun (WGS) entry which is preliminary data.</text>
</comment>
<proteinExistence type="predicted"/>
<dbReference type="PANTHER" id="PTHR35535:SF2">
    <property type="entry name" value="DUF306 DOMAIN-CONTAINING PROTEIN"/>
    <property type="match status" value="1"/>
</dbReference>
<evidence type="ECO:0000313" key="3">
    <source>
        <dbReference type="Proteomes" id="UP001500279"/>
    </source>
</evidence>
<accession>A0ABN1KG82</accession>